<evidence type="ECO:0000313" key="6">
    <source>
        <dbReference type="Proteomes" id="UP000245412"/>
    </source>
</evidence>
<keyword evidence="1" id="KW-0805">Transcription regulation</keyword>
<dbReference type="PROSITE" id="PS01124">
    <property type="entry name" value="HTH_ARAC_FAMILY_2"/>
    <property type="match status" value="1"/>
</dbReference>
<dbReference type="Pfam" id="PF02311">
    <property type="entry name" value="AraC_binding"/>
    <property type="match status" value="1"/>
</dbReference>
<dbReference type="SMART" id="SM00342">
    <property type="entry name" value="HTH_ARAC"/>
    <property type="match status" value="1"/>
</dbReference>
<evidence type="ECO:0000256" key="1">
    <source>
        <dbReference type="ARBA" id="ARBA00023015"/>
    </source>
</evidence>
<dbReference type="SUPFAM" id="SSF46689">
    <property type="entry name" value="Homeodomain-like"/>
    <property type="match status" value="2"/>
</dbReference>
<keyword evidence="3" id="KW-0804">Transcription</keyword>
<dbReference type="SUPFAM" id="SSF51215">
    <property type="entry name" value="Regulatory protein AraC"/>
    <property type="match status" value="1"/>
</dbReference>
<keyword evidence="6" id="KW-1185">Reference proteome</keyword>
<dbReference type="EMBL" id="QGGY01000001">
    <property type="protein sequence ID" value="PWJ78971.1"/>
    <property type="molecule type" value="Genomic_DNA"/>
</dbReference>
<dbReference type="InterPro" id="IPR003313">
    <property type="entry name" value="AraC-bd"/>
</dbReference>
<dbReference type="Proteomes" id="UP000245412">
    <property type="component" value="Unassembled WGS sequence"/>
</dbReference>
<dbReference type="PANTHER" id="PTHR43280">
    <property type="entry name" value="ARAC-FAMILY TRANSCRIPTIONAL REGULATOR"/>
    <property type="match status" value="1"/>
</dbReference>
<dbReference type="CDD" id="cd06986">
    <property type="entry name" value="cupin_MmsR-like_N"/>
    <property type="match status" value="1"/>
</dbReference>
<dbReference type="Gene3D" id="2.60.120.280">
    <property type="entry name" value="Regulatory protein AraC"/>
    <property type="match status" value="1"/>
</dbReference>
<name>A0AB73T9T7_9FIRM</name>
<dbReference type="GO" id="GO:0043565">
    <property type="term" value="F:sequence-specific DNA binding"/>
    <property type="evidence" value="ECO:0007669"/>
    <property type="project" value="InterPro"/>
</dbReference>
<dbReference type="Pfam" id="PF12833">
    <property type="entry name" value="HTH_18"/>
    <property type="match status" value="1"/>
</dbReference>
<dbReference type="PRINTS" id="PR00032">
    <property type="entry name" value="HTHARAC"/>
</dbReference>
<dbReference type="InterPro" id="IPR018060">
    <property type="entry name" value="HTH_AraC"/>
</dbReference>
<accession>A0AB73T9T7</accession>
<gene>
    <name evidence="5" type="ORF">C7383_101347</name>
</gene>
<dbReference type="RefSeq" id="WP_109624406.1">
    <property type="nucleotide sequence ID" value="NZ_CABJAT010000001.1"/>
</dbReference>
<dbReference type="GO" id="GO:0003700">
    <property type="term" value="F:DNA-binding transcription factor activity"/>
    <property type="evidence" value="ECO:0007669"/>
    <property type="project" value="InterPro"/>
</dbReference>
<dbReference type="InterPro" id="IPR020449">
    <property type="entry name" value="Tscrpt_reg_AraC-type_HTH"/>
</dbReference>
<dbReference type="InterPro" id="IPR009057">
    <property type="entry name" value="Homeodomain-like_sf"/>
</dbReference>
<comment type="caution">
    <text evidence="5">The sequence shown here is derived from an EMBL/GenBank/DDBJ whole genome shotgun (WGS) entry which is preliminary data.</text>
</comment>
<feature type="domain" description="HTH araC/xylS-type" evidence="4">
    <location>
        <begin position="180"/>
        <end position="278"/>
    </location>
</feature>
<reference evidence="5 6" key="1">
    <citation type="submission" date="2018-05" db="EMBL/GenBank/DDBJ databases">
        <authorList>
            <person name="Goeker M."/>
            <person name="Huntemann M."/>
            <person name="Clum A."/>
            <person name="Pillay M."/>
            <person name="Palaniappan K."/>
            <person name="Varghese N."/>
            <person name="Mikhailova N."/>
            <person name="Stamatis D."/>
            <person name="Reddy T."/>
            <person name="Daum C."/>
            <person name="Shapiro N."/>
            <person name="Ivanova N."/>
            <person name="Kyrpides N."/>
            <person name="Woyke T."/>
        </authorList>
    </citation>
    <scope>NUCLEOTIDE SEQUENCE [LARGE SCALE GENOMIC DNA]</scope>
    <source>
        <strain evidence="5 6">DSM 26524</strain>
    </source>
</reference>
<proteinExistence type="predicted"/>
<dbReference type="InterPro" id="IPR037923">
    <property type="entry name" value="HTH-like"/>
</dbReference>
<organism evidence="5 6">
    <name type="scientific">Murimonas intestini</name>
    <dbReference type="NCBI Taxonomy" id="1337051"/>
    <lineage>
        <taxon>Bacteria</taxon>
        <taxon>Bacillati</taxon>
        <taxon>Bacillota</taxon>
        <taxon>Clostridia</taxon>
        <taxon>Lachnospirales</taxon>
        <taxon>Lachnospiraceae</taxon>
        <taxon>Murimonas</taxon>
    </lineage>
</organism>
<dbReference type="Gene3D" id="1.10.10.60">
    <property type="entry name" value="Homeodomain-like"/>
    <property type="match status" value="2"/>
</dbReference>
<evidence type="ECO:0000259" key="4">
    <source>
        <dbReference type="PROSITE" id="PS01124"/>
    </source>
</evidence>
<dbReference type="PANTHER" id="PTHR43280:SF30">
    <property type="entry name" value="MMSAB OPERON REGULATORY PROTEIN"/>
    <property type="match status" value="1"/>
</dbReference>
<sequence length="284" mass="32491">MSDVLFSVFPNERFVDLSLFQYGYEKCDPLHSYGPYIRNHYLFHYVISGKGVLNATDSKGITRKFELAADTGFLIYPGLVNTYYADEHEPWEYTWIEFDGIKVRESLEMAGLAEEAPVYVPNYPELGAILRDELLYIASHSQASPLNLTGHLFLALDALITSSSSKKRLQEGRLRDFYVREAIGFIEQNYAQNITVEDMARGCSLNRSYFGKIFKEALSQSPQEFLIHFRMSKAAEQLKTTDLPISKICGSVGYPNQLHFSRAFKNVYGISPSQYRLKNKIREP</sequence>
<dbReference type="AlphaFoldDB" id="A0AB73T9T7"/>
<evidence type="ECO:0000256" key="3">
    <source>
        <dbReference type="ARBA" id="ARBA00023163"/>
    </source>
</evidence>
<keyword evidence="2" id="KW-0238">DNA-binding</keyword>
<evidence type="ECO:0000256" key="2">
    <source>
        <dbReference type="ARBA" id="ARBA00023125"/>
    </source>
</evidence>
<evidence type="ECO:0000313" key="5">
    <source>
        <dbReference type="EMBL" id="PWJ78971.1"/>
    </source>
</evidence>
<protein>
    <submittedName>
        <fullName evidence="5">AraC family transcriptional regulator</fullName>
    </submittedName>
</protein>